<evidence type="ECO:0000256" key="8">
    <source>
        <dbReference type="ARBA" id="ARBA00023049"/>
    </source>
</evidence>
<dbReference type="PROSITE" id="PS51885">
    <property type="entry name" value="NEPRILYSIN"/>
    <property type="match status" value="1"/>
</dbReference>
<gene>
    <name evidence="12" type="ORF">CALMAC_LOCUS4296</name>
</gene>
<dbReference type="InterPro" id="IPR008753">
    <property type="entry name" value="Peptidase_M13_N"/>
</dbReference>
<feature type="chain" id="PRO_5024802895" description="Peptidase M13 N-terminal domain-containing protein" evidence="9">
    <location>
        <begin position="21"/>
        <end position="703"/>
    </location>
</feature>
<dbReference type="Proteomes" id="UP000410492">
    <property type="component" value="Unassembled WGS sequence"/>
</dbReference>
<protein>
    <recommendedName>
        <fullName evidence="14">Peptidase M13 N-terminal domain-containing protein</fullName>
    </recommendedName>
</protein>
<evidence type="ECO:0000256" key="7">
    <source>
        <dbReference type="ARBA" id="ARBA00022833"/>
    </source>
</evidence>
<evidence type="ECO:0000256" key="9">
    <source>
        <dbReference type="SAM" id="SignalP"/>
    </source>
</evidence>
<dbReference type="InterPro" id="IPR000718">
    <property type="entry name" value="Peptidase_M13"/>
</dbReference>
<reference evidence="12 13" key="1">
    <citation type="submission" date="2019-01" db="EMBL/GenBank/DDBJ databases">
        <authorList>
            <person name="Sayadi A."/>
        </authorList>
    </citation>
    <scope>NUCLEOTIDE SEQUENCE [LARGE SCALE GENOMIC DNA]</scope>
</reference>
<keyword evidence="4" id="KW-0645">Protease</keyword>
<dbReference type="InterPro" id="IPR042089">
    <property type="entry name" value="Peptidase_M13_dom_2"/>
</dbReference>
<dbReference type="EMBL" id="CAACVG010006173">
    <property type="protein sequence ID" value="VEN39956.1"/>
    <property type="molecule type" value="Genomic_DNA"/>
</dbReference>
<dbReference type="InterPro" id="IPR024079">
    <property type="entry name" value="MetalloPept_cat_dom_sf"/>
</dbReference>
<dbReference type="GO" id="GO:0016485">
    <property type="term" value="P:protein processing"/>
    <property type="evidence" value="ECO:0007669"/>
    <property type="project" value="TreeGrafter"/>
</dbReference>
<keyword evidence="9" id="KW-0732">Signal</keyword>
<feature type="domain" description="Peptidase M13 C-terminal" evidence="10">
    <location>
        <begin position="507"/>
        <end position="685"/>
    </location>
</feature>
<evidence type="ECO:0000256" key="4">
    <source>
        <dbReference type="ARBA" id="ARBA00022670"/>
    </source>
</evidence>
<organism evidence="12 13">
    <name type="scientific">Callosobruchus maculatus</name>
    <name type="common">Southern cowpea weevil</name>
    <name type="synonym">Pulse bruchid</name>
    <dbReference type="NCBI Taxonomy" id="64391"/>
    <lineage>
        <taxon>Eukaryota</taxon>
        <taxon>Metazoa</taxon>
        <taxon>Ecdysozoa</taxon>
        <taxon>Arthropoda</taxon>
        <taxon>Hexapoda</taxon>
        <taxon>Insecta</taxon>
        <taxon>Pterygota</taxon>
        <taxon>Neoptera</taxon>
        <taxon>Endopterygota</taxon>
        <taxon>Coleoptera</taxon>
        <taxon>Polyphaga</taxon>
        <taxon>Cucujiformia</taxon>
        <taxon>Chrysomeloidea</taxon>
        <taxon>Chrysomelidae</taxon>
        <taxon>Bruchinae</taxon>
        <taxon>Bruchini</taxon>
        <taxon>Callosobruchus</taxon>
    </lineage>
</organism>
<keyword evidence="8" id="KW-0482">Metalloprotease</keyword>
<dbReference type="Pfam" id="PF01431">
    <property type="entry name" value="Peptidase_M13"/>
    <property type="match status" value="1"/>
</dbReference>
<keyword evidence="13" id="KW-1185">Reference proteome</keyword>
<dbReference type="InterPro" id="IPR018497">
    <property type="entry name" value="Peptidase_M13_C"/>
</dbReference>
<dbReference type="GO" id="GO:0005886">
    <property type="term" value="C:plasma membrane"/>
    <property type="evidence" value="ECO:0007669"/>
    <property type="project" value="UniProtKB-SubCell"/>
</dbReference>
<comment type="subcellular location">
    <subcellularLocation>
        <location evidence="2">Cell membrane</location>
        <topology evidence="2">Single-pass type II membrane protein</topology>
    </subcellularLocation>
</comment>
<evidence type="ECO:0000259" key="11">
    <source>
        <dbReference type="Pfam" id="PF05649"/>
    </source>
</evidence>
<dbReference type="Pfam" id="PF05649">
    <property type="entry name" value="Peptidase_M13_N"/>
    <property type="match status" value="1"/>
</dbReference>
<evidence type="ECO:0000313" key="13">
    <source>
        <dbReference type="Proteomes" id="UP000410492"/>
    </source>
</evidence>
<proteinExistence type="inferred from homology"/>
<evidence type="ECO:0000256" key="5">
    <source>
        <dbReference type="ARBA" id="ARBA00022723"/>
    </source>
</evidence>
<dbReference type="Gene3D" id="3.40.390.10">
    <property type="entry name" value="Collagenase (Catalytic Domain)"/>
    <property type="match status" value="1"/>
</dbReference>
<evidence type="ECO:0000256" key="3">
    <source>
        <dbReference type="ARBA" id="ARBA00007357"/>
    </source>
</evidence>
<accession>A0A653BXD7</accession>
<evidence type="ECO:0000256" key="6">
    <source>
        <dbReference type="ARBA" id="ARBA00022801"/>
    </source>
</evidence>
<evidence type="ECO:0008006" key="14">
    <source>
        <dbReference type="Google" id="ProtNLM"/>
    </source>
</evidence>
<evidence type="ECO:0000256" key="2">
    <source>
        <dbReference type="ARBA" id="ARBA00004401"/>
    </source>
</evidence>
<feature type="domain" description="Peptidase M13 N-terminal" evidence="11">
    <location>
        <begin position="46"/>
        <end position="420"/>
    </location>
</feature>
<comment type="cofactor">
    <cofactor evidence="1">
        <name>Zn(2+)</name>
        <dbReference type="ChEBI" id="CHEBI:29105"/>
    </cofactor>
</comment>
<dbReference type="GO" id="GO:0046872">
    <property type="term" value="F:metal ion binding"/>
    <property type="evidence" value="ECO:0007669"/>
    <property type="project" value="UniProtKB-KW"/>
</dbReference>
<evidence type="ECO:0000256" key="1">
    <source>
        <dbReference type="ARBA" id="ARBA00001947"/>
    </source>
</evidence>
<keyword evidence="7" id="KW-0862">Zinc</keyword>
<dbReference type="PANTHER" id="PTHR11733">
    <property type="entry name" value="ZINC METALLOPROTEASE FAMILY M13 NEPRILYSIN-RELATED"/>
    <property type="match status" value="1"/>
</dbReference>
<comment type="similarity">
    <text evidence="3">Belongs to the peptidase M13 family.</text>
</comment>
<dbReference type="PANTHER" id="PTHR11733:SF229">
    <property type="entry name" value="NEPRILYSIN-2-LIKE PROTEIN"/>
    <property type="match status" value="1"/>
</dbReference>
<keyword evidence="5" id="KW-0479">Metal-binding</keyword>
<dbReference type="AlphaFoldDB" id="A0A653BXD7"/>
<feature type="signal peptide" evidence="9">
    <location>
        <begin position="1"/>
        <end position="20"/>
    </location>
</feature>
<dbReference type="Gene3D" id="1.10.1380.10">
    <property type="entry name" value="Neutral endopeptidase , domain2"/>
    <property type="match status" value="1"/>
</dbReference>
<name>A0A653BXD7_CALMS</name>
<dbReference type="SUPFAM" id="SSF55486">
    <property type="entry name" value="Metalloproteases ('zincins'), catalytic domain"/>
    <property type="match status" value="1"/>
</dbReference>
<evidence type="ECO:0000259" key="10">
    <source>
        <dbReference type="Pfam" id="PF01431"/>
    </source>
</evidence>
<evidence type="ECO:0000313" key="12">
    <source>
        <dbReference type="EMBL" id="VEN39956.1"/>
    </source>
</evidence>
<keyword evidence="6" id="KW-0378">Hydrolase</keyword>
<sequence>MHSLLAILSVLFISLTETCAAEFCDSTPCKHESSRLLLTMKHNADPCEEFHELVCGGRSILADTTNLKHYQEVKQFLKKNSMLAAQLSSYKTFLEVCENYNHEFEFKENMLKLLTHKDDGDVTELLISLILTQSSPLFDIGIDIDVNQNYQLQLIVPSAKSPLRTALTGWTVEEIIRNACTEYVQSTITETEIDIDGLYQAFANCLRETLEYHFANFQKEASYFKSPTLNVHILNTDGLLEFLNSIQEIRPSPNEIRQNHLYKSIDPLSINELKRKYDLVDWKKLFDSVVPEGAFRGDDIVEMAFPKYFDDLFKLLRTYDKLTLRRLLQAYHAFQLYLNVAIPQSEKSDIFCFNIANELMPAVATTIAYSLVPKTMTTLWNNKFKLMFEGLRLIFDRSIEESKMDEVSKQLLRDKLKKISLESATFENNYEVEVTMKDVQFGSDFLKNLLDLLVQYRKSVLSLVGKQATPTSILTNFVSAFDGRPKGYQTIPFIVFHPSALAKSLLDIPEYIVYTQIGMHLAKELARHFDGTGRKHFTSPDISSSDQFYKYIADQTNTFVTNFFLKDSYTFMGNTYSYQNINITLLLDELISDNAAFRLVHDYIKENTNIQSIPWASQSYNNDQLFFIIAAQQYCWETTDVSFTLDILESRNLPSPLKIQNIVSNSEEFSEAFSCPEGSAMRLDSSVITQFPRVEYYGDYNEE</sequence>
<dbReference type="OrthoDB" id="5808441at2759"/>
<dbReference type="GO" id="GO:0004222">
    <property type="term" value="F:metalloendopeptidase activity"/>
    <property type="evidence" value="ECO:0007669"/>
    <property type="project" value="InterPro"/>
</dbReference>